<accession>A0A7X0PBV5</accession>
<dbReference type="Gene3D" id="3.40.140.10">
    <property type="entry name" value="Cytidine Deaminase, domain 2"/>
    <property type="match status" value="1"/>
</dbReference>
<dbReference type="EMBL" id="JACHLK010000002">
    <property type="protein sequence ID" value="MBB6558681.1"/>
    <property type="molecule type" value="Genomic_DNA"/>
</dbReference>
<dbReference type="InterPro" id="IPR028090">
    <property type="entry name" value="JAB_dom_prok"/>
</dbReference>
<keyword evidence="5" id="KW-0482">Metalloprotease</keyword>
<keyword evidence="1" id="KW-0645">Protease</keyword>
<protein>
    <recommendedName>
        <fullName evidence="7">JAB domain-containing protein</fullName>
    </recommendedName>
</protein>
<dbReference type="RefSeq" id="WP_184856112.1">
    <property type="nucleotide sequence ID" value="NZ_JACHLK010000002.1"/>
</dbReference>
<evidence type="ECO:0000256" key="4">
    <source>
        <dbReference type="ARBA" id="ARBA00022833"/>
    </source>
</evidence>
<keyword evidence="4" id="KW-0862">Zinc</keyword>
<reference evidence="8 9" key="1">
    <citation type="submission" date="2020-08" db="EMBL/GenBank/DDBJ databases">
        <title>Functional genomics of gut bacteria from endangered species of beetles.</title>
        <authorList>
            <person name="Carlos-Shanley C."/>
        </authorList>
    </citation>
    <scope>NUCLEOTIDE SEQUENCE [LARGE SCALE GENOMIC DNA]</scope>
    <source>
        <strain evidence="8 9">S00198</strain>
    </source>
</reference>
<evidence type="ECO:0000256" key="5">
    <source>
        <dbReference type="ARBA" id="ARBA00023049"/>
    </source>
</evidence>
<proteinExistence type="predicted"/>
<evidence type="ECO:0000256" key="3">
    <source>
        <dbReference type="ARBA" id="ARBA00022801"/>
    </source>
</evidence>
<evidence type="ECO:0000313" key="9">
    <source>
        <dbReference type="Proteomes" id="UP000575083"/>
    </source>
</evidence>
<dbReference type="GO" id="GO:0006508">
    <property type="term" value="P:proteolysis"/>
    <property type="evidence" value="ECO:0007669"/>
    <property type="project" value="UniProtKB-KW"/>
</dbReference>
<evidence type="ECO:0000259" key="7">
    <source>
        <dbReference type="Pfam" id="PF14464"/>
    </source>
</evidence>
<keyword evidence="9" id="KW-1185">Reference proteome</keyword>
<keyword evidence="2" id="KW-0479">Metal-binding</keyword>
<dbReference type="Proteomes" id="UP000575083">
    <property type="component" value="Unassembled WGS sequence"/>
</dbReference>
<comment type="caution">
    <text evidence="8">The sequence shown here is derived from an EMBL/GenBank/DDBJ whole genome shotgun (WGS) entry which is preliminary data.</text>
</comment>
<evidence type="ECO:0000256" key="1">
    <source>
        <dbReference type="ARBA" id="ARBA00022670"/>
    </source>
</evidence>
<dbReference type="Pfam" id="PF14464">
    <property type="entry name" value="Prok-JAB"/>
    <property type="match status" value="1"/>
</dbReference>
<evidence type="ECO:0000256" key="2">
    <source>
        <dbReference type="ARBA" id="ARBA00022723"/>
    </source>
</evidence>
<keyword evidence="3" id="KW-0378">Hydrolase</keyword>
<name>A0A7X0PBV5_9BURK</name>
<feature type="compositionally biased region" description="Basic and acidic residues" evidence="6">
    <location>
        <begin position="189"/>
        <end position="199"/>
    </location>
</feature>
<dbReference type="GO" id="GO:0046872">
    <property type="term" value="F:metal ion binding"/>
    <property type="evidence" value="ECO:0007669"/>
    <property type="project" value="UniProtKB-KW"/>
</dbReference>
<feature type="region of interest" description="Disordered" evidence="6">
    <location>
        <begin position="167"/>
        <end position="199"/>
    </location>
</feature>
<evidence type="ECO:0000313" key="8">
    <source>
        <dbReference type="EMBL" id="MBB6558681.1"/>
    </source>
</evidence>
<dbReference type="GO" id="GO:0008237">
    <property type="term" value="F:metallopeptidase activity"/>
    <property type="evidence" value="ECO:0007669"/>
    <property type="project" value="UniProtKB-KW"/>
</dbReference>
<organism evidence="8 9">
    <name type="scientific">Acidovorax soli</name>
    <dbReference type="NCBI Taxonomy" id="592050"/>
    <lineage>
        <taxon>Bacteria</taxon>
        <taxon>Pseudomonadati</taxon>
        <taxon>Pseudomonadota</taxon>
        <taxon>Betaproteobacteria</taxon>
        <taxon>Burkholderiales</taxon>
        <taxon>Comamonadaceae</taxon>
        <taxon>Acidovorax</taxon>
    </lineage>
</organism>
<dbReference type="AlphaFoldDB" id="A0A7X0PBV5"/>
<dbReference type="SUPFAM" id="SSF102712">
    <property type="entry name" value="JAB1/MPN domain"/>
    <property type="match status" value="1"/>
</dbReference>
<sequence>MIDIILSARCVRKLKRELKAAGRNEIGGVMAAEQIADGQFLVIDLSVQRDGTPTSFVRDPLQHRRFMRRFRLLTGNNPERFNYLGEWHSHPSFLALPSPPDVWNMHLEMHDPEQTSSFLMLLIVKLGGSGRLVGSTHAFRRAHAPIRVRLSASDGVSVQEEADFRRTVPGRSLQQDQGAFTPAKRFRREFRGDQREYRK</sequence>
<evidence type="ECO:0000256" key="6">
    <source>
        <dbReference type="SAM" id="MobiDB-lite"/>
    </source>
</evidence>
<gene>
    <name evidence="8" type="ORF">HNP48_001345</name>
</gene>
<feature type="domain" description="JAB" evidence="7">
    <location>
        <begin position="8"/>
        <end position="120"/>
    </location>
</feature>